<evidence type="ECO:0000256" key="1">
    <source>
        <dbReference type="ARBA" id="ARBA00023122"/>
    </source>
</evidence>
<dbReference type="Pfam" id="PF00571">
    <property type="entry name" value="CBS"/>
    <property type="match status" value="2"/>
</dbReference>
<dbReference type="EMBL" id="FOFG01000023">
    <property type="protein sequence ID" value="SER52792.1"/>
    <property type="molecule type" value="Genomic_DNA"/>
</dbReference>
<dbReference type="PIRSF" id="PIRSF036990">
    <property type="entry name" value="UCP036990_CBS_BON"/>
    <property type="match status" value="1"/>
</dbReference>
<evidence type="ECO:0000313" key="5">
    <source>
        <dbReference type="EMBL" id="SER52792.1"/>
    </source>
</evidence>
<dbReference type="PROSITE" id="PS50914">
    <property type="entry name" value="BON"/>
    <property type="match status" value="1"/>
</dbReference>
<name>A0A1H9PX81_9HYPH</name>
<dbReference type="PROSITE" id="PS51371">
    <property type="entry name" value="CBS"/>
    <property type="match status" value="2"/>
</dbReference>
<dbReference type="STRING" id="1855383.SAMN05216548_12326"/>
<gene>
    <name evidence="5" type="ORF">SAMN05216548_12326</name>
</gene>
<keyword evidence="6" id="KW-1185">Reference proteome</keyword>
<dbReference type="Proteomes" id="UP000199647">
    <property type="component" value="Unassembled WGS sequence"/>
</dbReference>
<dbReference type="Gene3D" id="3.10.580.10">
    <property type="entry name" value="CBS-domain"/>
    <property type="match status" value="1"/>
</dbReference>
<dbReference type="InterPro" id="IPR007055">
    <property type="entry name" value="BON_dom"/>
</dbReference>
<protein>
    <submittedName>
        <fullName evidence="5">BON domain-containing protein</fullName>
    </submittedName>
</protein>
<dbReference type="SMART" id="SM00749">
    <property type="entry name" value="BON"/>
    <property type="match status" value="1"/>
</dbReference>
<evidence type="ECO:0000313" key="6">
    <source>
        <dbReference type="Proteomes" id="UP000199647"/>
    </source>
</evidence>
<dbReference type="InterPro" id="IPR000644">
    <property type="entry name" value="CBS_dom"/>
</dbReference>
<organism evidence="5 6">
    <name type="scientific">Faunimonas pinastri</name>
    <dbReference type="NCBI Taxonomy" id="1855383"/>
    <lineage>
        <taxon>Bacteria</taxon>
        <taxon>Pseudomonadati</taxon>
        <taxon>Pseudomonadota</taxon>
        <taxon>Alphaproteobacteria</taxon>
        <taxon>Hyphomicrobiales</taxon>
        <taxon>Afifellaceae</taxon>
        <taxon>Faunimonas</taxon>
    </lineage>
</organism>
<dbReference type="InterPro" id="IPR051257">
    <property type="entry name" value="Diverse_CBS-Domain"/>
</dbReference>
<dbReference type="InterPro" id="IPR046342">
    <property type="entry name" value="CBS_dom_sf"/>
</dbReference>
<dbReference type="AlphaFoldDB" id="A0A1H9PX81"/>
<feature type="domain" description="CBS" evidence="4">
    <location>
        <begin position="94"/>
        <end position="149"/>
    </location>
</feature>
<dbReference type="PANTHER" id="PTHR43080">
    <property type="entry name" value="CBS DOMAIN-CONTAINING PROTEIN CBSX3, MITOCHONDRIAL"/>
    <property type="match status" value="1"/>
</dbReference>
<feature type="domain" description="BON" evidence="3">
    <location>
        <begin position="157"/>
        <end position="226"/>
    </location>
</feature>
<evidence type="ECO:0000259" key="4">
    <source>
        <dbReference type="PROSITE" id="PS51371"/>
    </source>
</evidence>
<dbReference type="SMART" id="SM00116">
    <property type="entry name" value="CBS"/>
    <property type="match status" value="2"/>
</dbReference>
<dbReference type="InterPro" id="IPR014004">
    <property type="entry name" value="Transpt-assoc_nodulatn_dom_bac"/>
</dbReference>
<dbReference type="Gene3D" id="3.30.1340.30">
    <property type="match status" value="1"/>
</dbReference>
<dbReference type="InterPro" id="IPR017080">
    <property type="entry name" value="UCP036990_CBS_BON"/>
</dbReference>
<dbReference type="RefSeq" id="WP_092499662.1">
    <property type="nucleotide sequence ID" value="NZ_FOFG01000023.1"/>
</dbReference>
<dbReference type="PANTHER" id="PTHR43080:SF26">
    <property type="entry name" value="REGULATORY PROTEIN"/>
    <property type="match status" value="1"/>
</dbReference>
<feature type="domain" description="CBS" evidence="4">
    <location>
        <begin position="7"/>
        <end position="63"/>
    </location>
</feature>
<evidence type="ECO:0000256" key="2">
    <source>
        <dbReference type="PROSITE-ProRule" id="PRU00703"/>
    </source>
</evidence>
<sequence length="237" mass="25834">MRAADIMTVPVISVSPETSLKDAVELMLQHHVSGLPVTDADGRLAGVISEADLLCRKELGTERRHARWLEFIFGAGHFAEDYARSRGRQVNEVMTSRVVTGSPETPLETVVDLMNRHRIKRLPIVESGRLVGIVSRSDVLHALAGALAEVNLAVQPDDAALRKAILDKLGGHGWAPTALINVQVQDGEVELRGTLTDERERTPIRIAIENIPGVKAIQDHLISVEPISGTVIYSPDE</sequence>
<dbReference type="OrthoDB" id="9802114at2"/>
<dbReference type="SUPFAM" id="SSF54631">
    <property type="entry name" value="CBS-domain pair"/>
    <property type="match status" value="1"/>
</dbReference>
<dbReference type="Pfam" id="PF04972">
    <property type="entry name" value="BON"/>
    <property type="match status" value="1"/>
</dbReference>
<proteinExistence type="predicted"/>
<accession>A0A1H9PX81</accession>
<dbReference type="CDD" id="cd04586">
    <property type="entry name" value="CBS_pair_BON_assoc"/>
    <property type="match status" value="1"/>
</dbReference>
<evidence type="ECO:0000259" key="3">
    <source>
        <dbReference type="PROSITE" id="PS50914"/>
    </source>
</evidence>
<reference evidence="5 6" key="1">
    <citation type="submission" date="2016-10" db="EMBL/GenBank/DDBJ databases">
        <authorList>
            <person name="de Groot N.N."/>
        </authorList>
    </citation>
    <scope>NUCLEOTIDE SEQUENCE [LARGE SCALE GENOMIC DNA]</scope>
    <source>
        <strain evidence="5 6">A52C2</strain>
    </source>
</reference>
<keyword evidence="1 2" id="KW-0129">CBS domain</keyword>